<sequence length="130" mass="15197">MIKYKNMEKNFDKWNELKKKINIRDPIYVSERDIWFCSVGLNVGSEQSGKHELFERPVLVIKEVTLNTFIGIPLTSNKKKGSWYVEIKSTNSSAIISQIKLFDTRRLARKIGAISIEEFEIIKNKLKNYI</sequence>
<dbReference type="GO" id="GO:0006402">
    <property type="term" value="P:mRNA catabolic process"/>
    <property type="evidence" value="ECO:0007669"/>
    <property type="project" value="TreeGrafter"/>
</dbReference>
<gene>
    <name evidence="1" type="ORF">CO033_02375</name>
</gene>
<accession>A0A2J0N653</accession>
<organism evidence="1 2">
    <name type="scientific">Candidatus Nomurabacteria bacterium CG_4_9_14_0_2_um_filter_32_10</name>
    <dbReference type="NCBI Taxonomy" id="1974729"/>
    <lineage>
        <taxon>Bacteria</taxon>
        <taxon>Candidatus Nomuraibacteriota</taxon>
    </lineage>
</organism>
<name>A0A2J0N653_9BACT</name>
<evidence type="ECO:0000313" key="2">
    <source>
        <dbReference type="Proteomes" id="UP000231300"/>
    </source>
</evidence>
<proteinExistence type="predicted"/>
<protein>
    <submittedName>
        <fullName evidence="1">Type II toxin-antitoxin system PemK/MazF family toxin</fullName>
    </submittedName>
</protein>
<evidence type="ECO:0000313" key="1">
    <source>
        <dbReference type="EMBL" id="PJC49275.1"/>
    </source>
</evidence>
<dbReference type="SUPFAM" id="SSF50118">
    <property type="entry name" value="Cell growth inhibitor/plasmid maintenance toxic component"/>
    <property type="match status" value="1"/>
</dbReference>
<dbReference type="GO" id="GO:0016075">
    <property type="term" value="P:rRNA catabolic process"/>
    <property type="evidence" value="ECO:0007669"/>
    <property type="project" value="TreeGrafter"/>
</dbReference>
<reference evidence="2" key="1">
    <citation type="submission" date="2017-09" db="EMBL/GenBank/DDBJ databases">
        <title>Depth-based differentiation of microbial function through sediment-hosted aquifers and enrichment of novel symbionts in the deep terrestrial subsurface.</title>
        <authorList>
            <person name="Probst A.J."/>
            <person name="Ladd B."/>
            <person name="Jarett J.K."/>
            <person name="Geller-Mcgrath D.E."/>
            <person name="Sieber C.M.K."/>
            <person name="Emerson J.B."/>
            <person name="Anantharaman K."/>
            <person name="Thomas B.C."/>
            <person name="Malmstrom R."/>
            <person name="Stieglmeier M."/>
            <person name="Klingl A."/>
            <person name="Woyke T."/>
            <person name="Ryan C.M."/>
            <person name="Banfield J.F."/>
        </authorList>
    </citation>
    <scope>NUCLEOTIDE SEQUENCE [LARGE SCALE GENOMIC DNA]</scope>
</reference>
<dbReference type="InterPro" id="IPR003477">
    <property type="entry name" value="PemK-like"/>
</dbReference>
<dbReference type="PANTHER" id="PTHR33988:SF2">
    <property type="entry name" value="ENDORIBONUCLEASE MAZF"/>
    <property type="match status" value="1"/>
</dbReference>
<dbReference type="Proteomes" id="UP000231300">
    <property type="component" value="Unassembled WGS sequence"/>
</dbReference>
<dbReference type="InterPro" id="IPR011067">
    <property type="entry name" value="Plasmid_toxin/cell-grow_inhib"/>
</dbReference>
<dbReference type="GO" id="GO:0003677">
    <property type="term" value="F:DNA binding"/>
    <property type="evidence" value="ECO:0007669"/>
    <property type="project" value="InterPro"/>
</dbReference>
<dbReference type="GO" id="GO:0004521">
    <property type="term" value="F:RNA endonuclease activity"/>
    <property type="evidence" value="ECO:0007669"/>
    <property type="project" value="TreeGrafter"/>
</dbReference>
<dbReference type="AlphaFoldDB" id="A0A2J0N653"/>
<dbReference type="Pfam" id="PF02452">
    <property type="entry name" value="PemK_toxin"/>
    <property type="match status" value="1"/>
</dbReference>
<dbReference type="PANTHER" id="PTHR33988">
    <property type="entry name" value="ENDORIBONUCLEASE MAZF-RELATED"/>
    <property type="match status" value="1"/>
</dbReference>
<dbReference type="EMBL" id="PFRK01000038">
    <property type="protein sequence ID" value="PJC49275.1"/>
    <property type="molecule type" value="Genomic_DNA"/>
</dbReference>
<comment type="caution">
    <text evidence="1">The sequence shown here is derived from an EMBL/GenBank/DDBJ whole genome shotgun (WGS) entry which is preliminary data.</text>
</comment>
<dbReference type="Gene3D" id="2.30.30.110">
    <property type="match status" value="1"/>
</dbReference>